<comment type="caution">
    <text evidence="2">The sequence shown here is derived from an EMBL/GenBank/DDBJ whole genome shotgun (WGS) entry which is preliminary data.</text>
</comment>
<evidence type="ECO:0000313" key="2">
    <source>
        <dbReference type="EMBL" id="KAG2628789.1"/>
    </source>
</evidence>
<sequence length="275" mass="28852">MTLALRPVFVHPGSLAPPPGAATQTCSAHPLARQIPPPLAHPLACQIPPPLAHPLGRQIPPPLPGLAPALARQAPATAKSLCRARAASNFPMPLQIPPASLPIPPAPISSAATAGRFPFPQAPAPKSLCRTSARREGRPPVSTRNMSRRGKSLPKLDGVPAKRSRGTSSSPTNTIPPAPQLQTASPTPAPTGRSWPGCGVGSGPSSSSPGNEVPNPWGGVHLLLSLRKRNRRAHMLTLVMTPKNVLLAKQQRRQNAKGSGRRNKLWMALSSLEIT</sequence>
<keyword evidence="3" id="KW-1185">Reference proteome</keyword>
<dbReference type="Proteomes" id="UP000823388">
    <property type="component" value="Chromosome 3K"/>
</dbReference>
<proteinExistence type="predicted"/>
<evidence type="ECO:0000313" key="3">
    <source>
        <dbReference type="Proteomes" id="UP000823388"/>
    </source>
</evidence>
<reference evidence="2" key="1">
    <citation type="submission" date="2020-05" db="EMBL/GenBank/DDBJ databases">
        <title>WGS assembly of Panicum virgatum.</title>
        <authorList>
            <person name="Lovell J.T."/>
            <person name="Jenkins J."/>
            <person name="Shu S."/>
            <person name="Juenger T.E."/>
            <person name="Schmutz J."/>
        </authorList>
    </citation>
    <scope>NUCLEOTIDE SEQUENCE</scope>
    <source>
        <strain evidence="2">AP13</strain>
    </source>
</reference>
<protein>
    <submittedName>
        <fullName evidence="2">Uncharacterized protein</fullName>
    </submittedName>
</protein>
<evidence type="ECO:0000256" key="1">
    <source>
        <dbReference type="SAM" id="MobiDB-lite"/>
    </source>
</evidence>
<organism evidence="2 3">
    <name type="scientific">Panicum virgatum</name>
    <name type="common">Blackwell switchgrass</name>
    <dbReference type="NCBI Taxonomy" id="38727"/>
    <lineage>
        <taxon>Eukaryota</taxon>
        <taxon>Viridiplantae</taxon>
        <taxon>Streptophyta</taxon>
        <taxon>Embryophyta</taxon>
        <taxon>Tracheophyta</taxon>
        <taxon>Spermatophyta</taxon>
        <taxon>Magnoliopsida</taxon>
        <taxon>Liliopsida</taxon>
        <taxon>Poales</taxon>
        <taxon>Poaceae</taxon>
        <taxon>PACMAD clade</taxon>
        <taxon>Panicoideae</taxon>
        <taxon>Panicodae</taxon>
        <taxon>Paniceae</taxon>
        <taxon>Panicinae</taxon>
        <taxon>Panicum</taxon>
        <taxon>Panicum sect. Hiantes</taxon>
    </lineage>
</organism>
<feature type="region of interest" description="Disordered" evidence="1">
    <location>
        <begin position="112"/>
        <end position="215"/>
    </location>
</feature>
<accession>A0A8T0VA21</accession>
<gene>
    <name evidence="2" type="ORF">PVAP13_3KG413700</name>
</gene>
<name>A0A8T0VA21_PANVG</name>
<dbReference type="EMBL" id="CM029041">
    <property type="protein sequence ID" value="KAG2628789.1"/>
    <property type="molecule type" value="Genomic_DNA"/>
</dbReference>
<feature type="compositionally biased region" description="Low complexity" evidence="1">
    <location>
        <begin position="203"/>
        <end position="215"/>
    </location>
</feature>
<dbReference type="AlphaFoldDB" id="A0A8T0VA21"/>